<accession>A0AC61NHA6</accession>
<reference evidence="1" key="1">
    <citation type="submission" date="2021-08" db="EMBL/GenBank/DDBJ databases">
        <title>Novel anaerobic bacterium isolated from sea squirt in East Sea, Republic of Korea.</title>
        <authorList>
            <person name="Nguyen T.H."/>
            <person name="Li Z."/>
            <person name="Lee Y.-J."/>
            <person name="Ko J."/>
            <person name="Kim S.-G."/>
        </authorList>
    </citation>
    <scope>NUCLEOTIDE SEQUENCE</scope>
    <source>
        <strain evidence="1">KCTC 25031</strain>
    </source>
</reference>
<evidence type="ECO:0000313" key="1">
    <source>
        <dbReference type="EMBL" id="QZE15006.1"/>
    </source>
</evidence>
<keyword evidence="2" id="KW-1185">Reference proteome</keyword>
<name>A0AC61NHA6_9BACT</name>
<evidence type="ECO:0000313" key="2">
    <source>
        <dbReference type="Proteomes" id="UP000826212"/>
    </source>
</evidence>
<organism evidence="1 2">
    <name type="scientific">Halosquirtibacter laminarini</name>
    <dbReference type="NCBI Taxonomy" id="3374600"/>
    <lineage>
        <taxon>Bacteria</taxon>
        <taxon>Pseudomonadati</taxon>
        <taxon>Bacteroidota</taxon>
        <taxon>Bacteroidia</taxon>
        <taxon>Marinilabiliales</taxon>
        <taxon>Prolixibacteraceae</taxon>
        <taxon>Halosquirtibacter</taxon>
    </lineage>
</organism>
<protein>
    <submittedName>
        <fullName evidence="1">Efflux RND transporter periplasmic adaptor subunit</fullName>
    </submittedName>
</protein>
<gene>
    <name evidence="1" type="ORF">K4L44_04030</name>
</gene>
<proteinExistence type="predicted"/>
<dbReference type="Proteomes" id="UP000826212">
    <property type="component" value="Chromosome"/>
</dbReference>
<dbReference type="EMBL" id="CP081303">
    <property type="protein sequence ID" value="QZE15006.1"/>
    <property type="molecule type" value="Genomic_DNA"/>
</dbReference>
<sequence length="413" mass="46603">MKVLSKNIHTLLLSVFLLSMFSCSNKQPLNDKKEEVHESEEHELIEGKVVLNKVQRDAINIKIGSIQKRVMAGTIKTNGRLVIAPAERVNITTYIGGIVKQIPILDGKKVDKGDFIAEIAHPDIIRIQQSYQKVFHKMGYLQKEMQRQKVLFKGDVAAGKQYEKASSDFQMVQSEYNGMKMQLKMIGYDTDKIEAGKIYPSLRLFAPISGFVSDINVQSGQYINANSSIATILNIEKLHADMQVYEKDIEKLRIGQNVRLTATTSPSREITGQIFSIGKELNPKSKTVVVHVSLDTVFSDLKADGFVNGEILFGEKQAEVLPESAMVELAGKYYVFVFDKQVTKELAELTHTKDEMQEDRFVFDMVEVIPIKKQNSYIEVKFVKPVKSDTDIVLDGAFYLLSDMKKGETEHSH</sequence>